<dbReference type="Proteomes" id="UP000735302">
    <property type="component" value="Unassembled WGS sequence"/>
</dbReference>
<keyword evidence="5" id="KW-0479">Metal-binding</keyword>
<evidence type="ECO:0000313" key="9">
    <source>
        <dbReference type="EMBL" id="GFO30197.1"/>
    </source>
</evidence>
<evidence type="ECO:0000259" key="8">
    <source>
        <dbReference type="Pfam" id="PF13359"/>
    </source>
</evidence>
<reference evidence="9 10" key="1">
    <citation type="journal article" date="2021" name="Elife">
        <title>Chloroplast acquisition without the gene transfer in kleptoplastic sea slugs, Plakobranchus ocellatus.</title>
        <authorList>
            <person name="Maeda T."/>
            <person name="Takahashi S."/>
            <person name="Yoshida T."/>
            <person name="Shimamura S."/>
            <person name="Takaki Y."/>
            <person name="Nagai Y."/>
            <person name="Toyoda A."/>
            <person name="Suzuki Y."/>
            <person name="Arimoto A."/>
            <person name="Ishii H."/>
            <person name="Satoh N."/>
            <person name="Nishiyama T."/>
            <person name="Hasebe M."/>
            <person name="Maruyama T."/>
            <person name="Minagawa J."/>
            <person name="Obokata J."/>
            <person name="Shigenobu S."/>
        </authorList>
    </citation>
    <scope>NUCLEOTIDE SEQUENCE [LARGE SCALE GENOMIC DNA]</scope>
</reference>
<evidence type="ECO:0000256" key="1">
    <source>
        <dbReference type="ARBA" id="ARBA00001968"/>
    </source>
</evidence>
<evidence type="ECO:0000313" key="10">
    <source>
        <dbReference type="Proteomes" id="UP000735302"/>
    </source>
</evidence>
<keyword evidence="6" id="KW-0378">Hydrolase</keyword>
<dbReference type="AlphaFoldDB" id="A0AAV4CFY7"/>
<dbReference type="InterPro" id="IPR027806">
    <property type="entry name" value="HARBI1_dom"/>
</dbReference>
<dbReference type="PANTHER" id="PTHR22930">
    <property type="match status" value="1"/>
</dbReference>
<comment type="caution">
    <text evidence="9">The sequence shown here is derived from an EMBL/GenBank/DDBJ whole genome shotgun (WGS) entry which is preliminary data.</text>
</comment>
<comment type="subcellular location">
    <subcellularLocation>
        <location evidence="2">Nucleus</location>
    </subcellularLocation>
</comment>
<keyword evidence="4" id="KW-0540">Nuclease</keyword>
<comment type="cofactor">
    <cofactor evidence="1">
        <name>a divalent metal cation</name>
        <dbReference type="ChEBI" id="CHEBI:60240"/>
    </cofactor>
</comment>
<dbReference type="Pfam" id="PF13359">
    <property type="entry name" value="DDE_Tnp_4"/>
    <property type="match status" value="1"/>
</dbReference>
<evidence type="ECO:0000256" key="2">
    <source>
        <dbReference type="ARBA" id="ARBA00004123"/>
    </source>
</evidence>
<proteinExistence type="inferred from homology"/>
<keyword evidence="10" id="KW-1185">Reference proteome</keyword>
<protein>
    <submittedName>
        <fullName evidence="9">Protein antagonist of like heterochromatin protein 1</fullName>
    </submittedName>
</protein>
<name>A0AAV4CFY7_9GAST</name>
<evidence type="ECO:0000256" key="4">
    <source>
        <dbReference type="ARBA" id="ARBA00022722"/>
    </source>
</evidence>
<feature type="domain" description="DDE Tnp4" evidence="8">
    <location>
        <begin position="1"/>
        <end position="149"/>
    </location>
</feature>
<evidence type="ECO:0000256" key="5">
    <source>
        <dbReference type="ARBA" id="ARBA00022723"/>
    </source>
</evidence>
<dbReference type="GO" id="GO:0046872">
    <property type="term" value="F:metal ion binding"/>
    <property type="evidence" value="ECO:0007669"/>
    <property type="project" value="UniProtKB-KW"/>
</dbReference>
<evidence type="ECO:0000256" key="3">
    <source>
        <dbReference type="ARBA" id="ARBA00006958"/>
    </source>
</evidence>
<keyword evidence="7" id="KW-0539">Nucleus</keyword>
<comment type="similarity">
    <text evidence="3">Belongs to the HARBI1 family.</text>
</comment>
<dbReference type="GO" id="GO:0016787">
    <property type="term" value="F:hydrolase activity"/>
    <property type="evidence" value="ECO:0007669"/>
    <property type="project" value="UniProtKB-KW"/>
</dbReference>
<gene>
    <name evidence="9" type="ORF">PoB_005670200</name>
</gene>
<dbReference type="GO" id="GO:0005634">
    <property type="term" value="C:nucleus"/>
    <property type="evidence" value="ECO:0007669"/>
    <property type="project" value="UniProtKB-SubCell"/>
</dbReference>
<accession>A0AAV4CFY7</accession>
<dbReference type="InterPro" id="IPR045249">
    <property type="entry name" value="HARBI1-like"/>
</dbReference>
<evidence type="ECO:0000256" key="6">
    <source>
        <dbReference type="ARBA" id="ARBA00022801"/>
    </source>
</evidence>
<dbReference type="PANTHER" id="PTHR22930:SF269">
    <property type="entry name" value="NUCLEASE HARBI1-LIKE PROTEIN"/>
    <property type="match status" value="1"/>
</dbReference>
<dbReference type="GO" id="GO:0004518">
    <property type="term" value="F:nuclease activity"/>
    <property type="evidence" value="ECO:0007669"/>
    <property type="project" value="UniProtKB-KW"/>
</dbReference>
<evidence type="ECO:0000256" key="7">
    <source>
        <dbReference type="ARBA" id="ARBA00023242"/>
    </source>
</evidence>
<sequence>MFFNYKKYFSVVLQGVVDARYRFIAIDVGGYGKQSDGGTFQSSDFYRALIEKKLVLPKPAPLPESNVVAPYVFVADDAYPLLPFLMKPYSGSNLPLAQDCFNKRLSRCRKVVECAFGILNSKWCILSKCIDTNINLADSIIKCVCILHNTIIDKEGSSENLTEVSITRTGSVWDHLGRPSNHAKGVRDIYTAYFATNPLSYS</sequence>
<dbReference type="EMBL" id="BLXT01006232">
    <property type="protein sequence ID" value="GFO30197.1"/>
    <property type="molecule type" value="Genomic_DNA"/>
</dbReference>
<organism evidence="9 10">
    <name type="scientific">Plakobranchus ocellatus</name>
    <dbReference type="NCBI Taxonomy" id="259542"/>
    <lineage>
        <taxon>Eukaryota</taxon>
        <taxon>Metazoa</taxon>
        <taxon>Spiralia</taxon>
        <taxon>Lophotrochozoa</taxon>
        <taxon>Mollusca</taxon>
        <taxon>Gastropoda</taxon>
        <taxon>Heterobranchia</taxon>
        <taxon>Euthyneura</taxon>
        <taxon>Panpulmonata</taxon>
        <taxon>Sacoglossa</taxon>
        <taxon>Placobranchoidea</taxon>
        <taxon>Plakobranchidae</taxon>
        <taxon>Plakobranchus</taxon>
    </lineage>
</organism>